<dbReference type="PROSITE" id="PS51795">
    <property type="entry name" value="ZF_FLZ"/>
    <property type="match status" value="1"/>
</dbReference>
<dbReference type="Pfam" id="PF04570">
    <property type="entry name" value="zf-FLZ"/>
    <property type="match status" value="1"/>
</dbReference>
<evidence type="ECO:0000256" key="2">
    <source>
        <dbReference type="ARBA" id="ARBA00022723"/>
    </source>
</evidence>
<dbReference type="GO" id="GO:0008270">
    <property type="term" value="F:zinc ion binding"/>
    <property type="evidence" value="ECO:0007669"/>
    <property type="project" value="UniProtKB-KW"/>
</dbReference>
<keyword evidence="2" id="KW-0479">Metal-binding</keyword>
<sequence length="412" mass="46886">METKFDIEKFNGRNFSLWKLKMKASMRKDGCLAAISERPVDFTDDNKWIEMDGNAMTNFHLALVDELTSLRCIIGEQNRVELLLQSLPDSYDQLIINLTNSNVTGLVFDDAAAVVLKEQNRRKNNEDRQVNMQQAEALTMMRRRSTERGQSNSHKHGRSKSRSKKNLKCYNCGKNGHLKNDCWGLNKNSNPQGNTTNTSDDEDALYCEALTTLEIKLGKKSHPIIGKLFELLVSGNKPRIFNPKSPLDFKSSFPKTSKRYDVDGIGLGIVATLEKTTFTDCRNRAICCSNLIISNAIVADFGKGFDRFKGRTDDLKEDYTHVISRPRGKSIHYVKENPEAILAKDDVVYPTSDFLASCHFCRKKLHGKDIYMYRGETGFCSEECRSRQIMMDERKEYGRSKASRSAKFQTSC</sequence>
<name>A0A6A2ZKC1_HIBSY</name>
<dbReference type="InterPro" id="IPR007650">
    <property type="entry name" value="Zf-FLZ_dom"/>
</dbReference>
<organism evidence="9 10">
    <name type="scientific">Hibiscus syriacus</name>
    <name type="common">Rose of Sharon</name>
    <dbReference type="NCBI Taxonomy" id="106335"/>
    <lineage>
        <taxon>Eukaryota</taxon>
        <taxon>Viridiplantae</taxon>
        <taxon>Streptophyta</taxon>
        <taxon>Embryophyta</taxon>
        <taxon>Tracheophyta</taxon>
        <taxon>Spermatophyta</taxon>
        <taxon>Magnoliopsida</taxon>
        <taxon>eudicotyledons</taxon>
        <taxon>Gunneridae</taxon>
        <taxon>Pentapetalae</taxon>
        <taxon>rosids</taxon>
        <taxon>malvids</taxon>
        <taxon>Malvales</taxon>
        <taxon>Malvaceae</taxon>
        <taxon>Malvoideae</taxon>
        <taxon>Hibiscus</taxon>
    </lineage>
</organism>
<protein>
    <submittedName>
        <fullName evidence="9">Oligouridylate binding protein 1B isoform 1</fullName>
    </submittedName>
</protein>
<dbReference type="GO" id="GO:0003676">
    <property type="term" value="F:nucleic acid binding"/>
    <property type="evidence" value="ECO:0007669"/>
    <property type="project" value="InterPro"/>
</dbReference>
<comment type="similarity">
    <text evidence="1">Belongs to the FLZ family.</text>
</comment>
<keyword evidence="3 4" id="KW-0863">Zinc-finger</keyword>
<evidence type="ECO:0000256" key="1">
    <source>
        <dbReference type="ARBA" id="ARBA00009374"/>
    </source>
</evidence>
<dbReference type="Pfam" id="PF00098">
    <property type="entry name" value="zf-CCHC"/>
    <property type="match status" value="1"/>
</dbReference>
<feature type="region of interest" description="Disordered" evidence="6">
    <location>
        <begin position="142"/>
        <end position="168"/>
    </location>
</feature>
<dbReference type="PROSITE" id="PS50158">
    <property type="entry name" value="ZF_CCHC"/>
    <property type="match status" value="1"/>
</dbReference>
<dbReference type="Proteomes" id="UP000436088">
    <property type="component" value="Unassembled WGS sequence"/>
</dbReference>
<evidence type="ECO:0000313" key="10">
    <source>
        <dbReference type="Proteomes" id="UP000436088"/>
    </source>
</evidence>
<dbReference type="InterPro" id="IPR044604">
    <property type="entry name" value="FLZ12/13/14"/>
</dbReference>
<proteinExistence type="inferred from homology"/>
<evidence type="ECO:0000256" key="4">
    <source>
        <dbReference type="PROSITE-ProRule" id="PRU00047"/>
    </source>
</evidence>
<feature type="compositionally biased region" description="Basic residues" evidence="6">
    <location>
        <begin position="153"/>
        <end position="167"/>
    </location>
</feature>
<accession>A0A6A2ZKC1</accession>
<gene>
    <name evidence="9" type="ORF">F3Y22_tig00110890pilonHSYRG01190</name>
</gene>
<dbReference type="InterPro" id="IPR036875">
    <property type="entry name" value="Znf_CCHC_sf"/>
</dbReference>
<evidence type="ECO:0000256" key="6">
    <source>
        <dbReference type="SAM" id="MobiDB-lite"/>
    </source>
</evidence>
<dbReference type="Pfam" id="PF14223">
    <property type="entry name" value="Retrotran_gag_2"/>
    <property type="match status" value="1"/>
</dbReference>
<feature type="domain" description="CCHC-type" evidence="7">
    <location>
        <begin position="168"/>
        <end position="182"/>
    </location>
</feature>
<dbReference type="PANTHER" id="PTHR47208:SF5">
    <property type="entry name" value="FCS-LIKE ZINC FINGER 12-RELATED"/>
    <property type="match status" value="1"/>
</dbReference>
<comment type="caution">
    <text evidence="9">The sequence shown here is derived from an EMBL/GenBank/DDBJ whole genome shotgun (WGS) entry which is preliminary data.</text>
</comment>
<evidence type="ECO:0000259" key="8">
    <source>
        <dbReference type="PROSITE" id="PS51795"/>
    </source>
</evidence>
<evidence type="ECO:0000256" key="3">
    <source>
        <dbReference type="ARBA" id="ARBA00022771"/>
    </source>
</evidence>
<evidence type="ECO:0000259" key="7">
    <source>
        <dbReference type="PROSITE" id="PS50158"/>
    </source>
</evidence>
<dbReference type="PANTHER" id="PTHR47208">
    <property type="entry name" value="OS02G0174800 PROTEIN"/>
    <property type="match status" value="1"/>
</dbReference>
<feature type="zinc finger region" description="FLZ-type" evidence="5">
    <location>
        <begin position="353"/>
        <end position="396"/>
    </location>
</feature>
<dbReference type="InterPro" id="IPR001878">
    <property type="entry name" value="Znf_CCHC"/>
</dbReference>
<reference evidence="9" key="1">
    <citation type="submission" date="2019-09" db="EMBL/GenBank/DDBJ databases">
        <title>Draft genome information of white flower Hibiscus syriacus.</title>
        <authorList>
            <person name="Kim Y.-M."/>
        </authorList>
    </citation>
    <scope>NUCLEOTIDE SEQUENCE [LARGE SCALE GENOMIC DNA]</scope>
    <source>
        <strain evidence="9">YM2019G1</strain>
    </source>
</reference>
<dbReference type="SUPFAM" id="SSF57756">
    <property type="entry name" value="Retrovirus zinc finger-like domains"/>
    <property type="match status" value="1"/>
</dbReference>
<keyword evidence="10" id="KW-1185">Reference proteome</keyword>
<dbReference type="SMART" id="SM00343">
    <property type="entry name" value="ZnF_C2HC"/>
    <property type="match status" value="1"/>
</dbReference>
<dbReference type="EMBL" id="VEPZ02001149">
    <property type="protein sequence ID" value="KAE8691385.1"/>
    <property type="molecule type" value="Genomic_DNA"/>
</dbReference>
<feature type="domain" description="FLZ-type" evidence="8">
    <location>
        <begin position="353"/>
        <end position="396"/>
    </location>
</feature>
<evidence type="ECO:0000313" key="9">
    <source>
        <dbReference type="EMBL" id="KAE8691385.1"/>
    </source>
</evidence>
<keyword evidence="3 4" id="KW-0862">Zinc</keyword>
<dbReference type="AlphaFoldDB" id="A0A6A2ZKC1"/>
<evidence type="ECO:0000256" key="5">
    <source>
        <dbReference type="PROSITE-ProRule" id="PRU01131"/>
    </source>
</evidence>
<dbReference type="Gene3D" id="4.10.60.10">
    <property type="entry name" value="Zinc finger, CCHC-type"/>
    <property type="match status" value="1"/>
</dbReference>